<dbReference type="GO" id="GO:0006412">
    <property type="term" value="P:translation"/>
    <property type="evidence" value="ECO:0007669"/>
    <property type="project" value="InterPro"/>
</dbReference>
<evidence type="ECO:0000313" key="9">
    <source>
        <dbReference type="EMBL" id="KAG8510482.1"/>
    </source>
</evidence>
<dbReference type="GO" id="GO:0022626">
    <property type="term" value="C:cytosolic ribosome"/>
    <property type="evidence" value="ECO:0007669"/>
    <property type="project" value="UniProtKB-ARBA"/>
</dbReference>
<evidence type="ECO:0000256" key="7">
    <source>
        <dbReference type="ARBA" id="ARBA00046579"/>
    </source>
</evidence>
<evidence type="ECO:0000256" key="1">
    <source>
        <dbReference type="ARBA" id="ARBA00004427"/>
    </source>
</evidence>
<evidence type="ECO:0000313" key="10">
    <source>
        <dbReference type="Proteomes" id="UP000700334"/>
    </source>
</evidence>
<evidence type="ECO:0000256" key="6">
    <source>
        <dbReference type="ARBA" id="ARBA00035463"/>
    </source>
</evidence>
<name>A0A8J6A0Y5_GALPY</name>
<dbReference type="SUPFAM" id="SSF50249">
    <property type="entry name" value="Nucleic acid-binding proteins"/>
    <property type="match status" value="1"/>
</dbReference>
<dbReference type="GO" id="GO:0005791">
    <property type="term" value="C:rough endoplasmic reticulum"/>
    <property type="evidence" value="ECO:0007669"/>
    <property type="project" value="UniProtKB-SubCell"/>
</dbReference>
<evidence type="ECO:0000256" key="8">
    <source>
        <dbReference type="RuleBase" id="RU003622"/>
    </source>
</evidence>
<sequence length="86" mass="9563">MINRIRKSVKILSSKPILLEKLPMQKGKRCIEAKQPNSAILKREKKHHITAFVPNDGCLNFIEENDQVLVAGFGCKDHALGNSPGV</sequence>
<dbReference type="AlphaFoldDB" id="A0A8J6A0Y5"/>
<dbReference type="PANTHER" id="PTHR11652">
    <property type="entry name" value="30S RIBOSOMAL PROTEIN S12 FAMILY MEMBER"/>
    <property type="match status" value="1"/>
</dbReference>
<dbReference type="Pfam" id="PF00164">
    <property type="entry name" value="Ribosom_S12_S23"/>
    <property type="match status" value="1"/>
</dbReference>
<keyword evidence="3 8" id="KW-0689">Ribosomal protein</keyword>
<organism evidence="9 10">
    <name type="scientific">Galemys pyrenaicus</name>
    <name type="common">Iberian desman</name>
    <name type="synonym">Pyrenean desman</name>
    <dbReference type="NCBI Taxonomy" id="202257"/>
    <lineage>
        <taxon>Eukaryota</taxon>
        <taxon>Metazoa</taxon>
        <taxon>Chordata</taxon>
        <taxon>Craniata</taxon>
        <taxon>Vertebrata</taxon>
        <taxon>Euteleostomi</taxon>
        <taxon>Mammalia</taxon>
        <taxon>Eutheria</taxon>
        <taxon>Laurasiatheria</taxon>
        <taxon>Eulipotyphla</taxon>
        <taxon>Talpidae</taxon>
        <taxon>Galemys</taxon>
    </lineage>
</organism>
<dbReference type="Proteomes" id="UP000700334">
    <property type="component" value="Unassembled WGS sequence"/>
</dbReference>
<evidence type="ECO:0000256" key="2">
    <source>
        <dbReference type="ARBA" id="ARBA00005657"/>
    </source>
</evidence>
<dbReference type="GO" id="GO:1990904">
    <property type="term" value="C:ribonucleoprotein complex"/>
    <property type="evidence" value="ECO:0007669"/>
    <property type="project" value="UniProtKB-KW"/>
</dbReference>
<dbReference type="EMBL" id="JAGFMF010011870">
    <property type="protein sequence ID" value="KAG8510482.1"/>
    <property type="molecule type" value="Genomic_DNA"/>
</dbReference>
<dbReference type="FunFam" id="2.40.50.140:FF:000007">
    <property type="entry name" value="40S ribosomal protein S23"/>
    <property type="match status" value="1"/>
</dbReference>
<keyword evidence="10" id="KW-1185">Reference proteome</keyword>
<keyword evidence="4 8" id="KW-0687">Ribonucleoprotein</keyword>
<comment type="similarity">
    <text evidence="2 8">Belongs to the universal ribosomal protein uS12 family.</text>
</comment>
<accession>A0A8J6A0Y5</accession>
<comment type="subunit">
    <text evidence="7">Component of the 40S small ribosomal subunit. Part of the small subunit (SSU) processome, composed of more than 70 proteins and the RNA chaperone small nucleolar RNA (snoRNA) U3.</text>
</comment>
<comment type="subcellular location">
    <subcellularLocation>
        <location evidence="1">Rough endoplasmic reticulum</location>
    </subcellularLocation>
</comment>
<proteinExistence type="inferred from homology"/>
<comment type="caution">
    <text evidence="9">The sequence shown here is derived from an EMBL/GenBank/DDBJ whole genome shotgun (WGS) entry which is preliminary data.</text>
</comment>
<dbReference type="InterPro" id="IPR006032">
    <property type="entry name" value="Ribosomal_uS12"/>
</dbReference>
<evidence type="ECO:0000256" key="3">
    <source>
        <dbReference type="ARBA" id="ARBA00022980"/>
    </source>
</evidence>
<dbReference type="Gene3D" id="2.40.50.140">
    <property type="entry name" value="Nucleic acid-binding proteins"/>
    <property type="match status" value="1"/>
</dbReference>
<dbReference type="InterPro" id="IPR012340">
    <property type="entry name" value="NA-bd_OB-fold"/>
</dbReference>
<evidence type="ECO:0000256" key="5">
    <source>
        <dbReference type="ARBA" id="ARBA00035161"/>
    </source>
</evidence>
<dbReference type="PIRSF" id="PIRSF002133">
    <property type="entry name" value="Ribosomal_S12/S23"/>
    <property type="match status" value="1"/>
</dbReference>
<protein>
    <recommendedName>
        <fullName evidence="5">Small ribosomal subunit protein uS12</fullName>
    </recommendedName>
    <alternativeName>
        <fullName evidence="6">40S ribosomal protein S23</fullName>
    </alternativeName>
</protein>
<gene>
    <name evidence="9" type="ORF">J0S82_018486</name>
</gene>
<evidence type="ECO:0000256" key="4">
    <source>
        <dbReference type="ARBA" id="ARBA00023274"/>
    </source>
</evidence>
<reference evidence="9" key="1">
    <citation type="journal article" date="2021" name="Evol. Appl.">
        <title>The genome of the Pyrenean desman and the effects of bottlenecks and inbreeding on the genomic landscape of an endangered species.</title>
        <authorList>
            <person name="Escoda L."/>
            <person name="Castresana J."/>
        </authorList>
    </citation>
    <scope>NUCLEOTIDE SEQUENCE</scope>
    <source>
        <strain evidence="9">IBE-C5619</strain>
    </source>
</reference>
<dbReference type="GO" id="GO:0003735">
    <property type="term" value="F:structural constituent of ribosome"/>
    <property type="evidence" value="ECO:0007669"/>
    <property type="project" value="InterPro"/>
</dbReference>